<sequence length="118" mass="13386">MAKTNYTTNSVVEIRNYPTSLIHKHKNEDGSEFASFSFLWKKNWASCVLPPGALTQSTTRKGEAIEGRMNISLGEPDQVRNVSIQKDDNTYQRTPMFNRSILSAISESRQDYLRSIAV</sequence>
<dbReference type="EMBL" id="FMWK01000003">
    <property type="protein sequence ID" value="SCZ77407.1"/>
    <property type="molecule type" value="Genomic_DNA"/>
</dbReference>
<accession>A0A1G5RTS4</accession>
<evidence type="ECO:0000313" key="2">
    <source>
        <dbReference type="Proteomes" id="UP000199428"/>
    </source>
</evidence>
<organism evidence="1 2">
    <name type="scientific">Pseudobutyrivibrio xylanivorans</name>
    <dbReference type="NCBI Taxonomy" id="185007"/>
    <lineage>
        <taxon>Bacteria</taxon>
        <taxon>Bacillati</taxon>
        <taxon>Bacillota</taxon>
        <taxon>Clostridia</taxon>
        <taxon>Lachnospirales</taxon>
        <taxon>Lachnospiraceae</taxon>
        <taxon>Pseudobutyrivibrio</taxon>
    </lineage>
</organism>
<evidence type="ECO:0000313" key="1">
    <source>
        <dbReference type="EMBL" id="SCZ77407.1"/>
    </source>
</evidence>
<gene>
    <name evidence="1" type="ORF">SAMN02910350_00725</name>
</gene>
<name>A0A1G5RTS4_PSEXY</name>
<proteinExistence type="predicted"/>
<dbReference type="Proteomes" id="UP000199428">
    <property type="component" value="Unassembled WGS sequence"/>
</dbReference>
<protein>
    <submittedName>
        <fullName evidence="1">Uncharacterized protein</fullName>
    </submittedName>
</protein>
<dbReference type="RefSeq" id="WP_090161308.1">
    <property type="nucleotide sequence ID" value="NZ_FMWK01000003.1"/>
</dbReference>
<reference evidence="1 2" key="1">
    <citation type="submission" date="2016-10" db="EMBL/GenBank/DDBJ databases">
        <authorList>
            <person name="de Groot N.N."/>
        </authorList>
    </citation>
    <scope>NUCLEOTIDE SEQUENCE [LARGE SCALE GENOMIC DNA]</scope>
    <source>
        <strain evidence="1 2">DSM 10317</strain>
    </source>
</reference>
<dbReference type="AlphaFoldDB" id="A0A1G5RTS4"/>